<dbReference type="EMBL" id="JBHSHC010000029">
    <property type="protein sequence ID" value="MFC4766770.1"/>
    <property type="molecule type" value="Genomic_DNA"/>
</dbReference>
<feature type="domain" description="HTH tetR-type" evidence="5">
    <location>
        <begin position="5"/>
        <end position="65"/>
    </location>
</feature>
<keyword evidence="3" id="KW-0804">Transcription</keyword>
<dbReference type="PRINTS" id="PR00455">
    <property type="entry name" value="HTHTETR"/>
</dbReference>
<dbReference type="RefSeq" id="WP_380024665.1">
    <property type="nucleotide sequence ID" value="NZ_JBHSHC010000029.1"/>
</dbReference>
<feature type="DNA-binding region" description="H-T-H motif" evidence="4">
    <location>
        <begin position="28"/>
        <end position="47"/>
    </location>
</feature>
<proteinExistence type="predicted"/>
<name>A0ABV9PXL1_9BACL</name>
<reference evidence="7" key="1">
    <citation type="journal article" date="2019" name="Int. J. Syst. Evol. Microbiol.">
        <title>The Global Catalogue of Microorganisms (GCM) 10K type strain sequencing project: providing services to taxonomists for standard genome sequencing and annotation.</title>
        <authorList>
            <consortium name="The Broad Institute Genomics Platform"/>
            <consortium name="The Broad Institute Genome Sequencing Center for Infectious Disease"/>
            <person name="Wu L."/>
            <person name="Ma J."/>
        </authorList>
    </citation>
    <scope>NUCLEOTIDE SEQUENCE [LARGE SCALE GENOMIC DNA]</scope>
    <source>
        <strain evidence="7">WYCCWR 12678</strain>
    </source>
</reference>
<dbReference type="PROSITE" id="PS50977">
    <property type="entry name" value="HTH_TETR_2"/>
    <property type="match status" value="1"/>
</dbReference>
<evidence type="ECO:0000259" key="5">
    <source>
        <dbReference type="PROSITE" id="PS50977"/>
    </source>
</evidence>
<dbReference type="InterPro" id="IPR009057">
    <property type="entry name" value="Homeodomain-like_sf"/>
</dbReference>
<evidence type="ECO:0000256" key="1">
    <source>
        <dbReference type="ARBA" id="ARBA00023015"/>
    </source>
</evidence>
<protein>
    <submittedName>
        <fullName evidence="6">TetR/AcrR family transcriptional regulator</fullName>
    </submittedName>
</protein>
<dbReference type="Gene3D" id="1.10.357.10">
    <property type="entry name" value="Tetracycline Repressor, domain 2"/>
    <property type="match status" value="1"/>
</dbReference>
<dbReference type="InterPro" id="IPR011075">
    <property type="entry name" value="TetR_C"/>
</dbReference>
<evidence type="ECO:0000313" key="6">
    <source>
        <dbReference type="EMBL" id="MFC4766770.1"/>
    </source>
</evidence>
<dbReference type="Pfam" id="PF16925">
    <property type="entry name" value="TetR_C_13"/>
    <property type="match status" value="1"/>
</dbReference>
<sequence>MRKGERTRVMILEKAAGLLNRQGYLSTPISEIMQETGLEKGGIYNHFTSKEELAIQAFHHSVNTMRQHFAKAYQNKTSSVDRLFAVMDVFRELGDNPPLPGGCPLMNAAIESDDAHPVLSSEVRQAMAQLYNMMKKTVLQGIQEKELSDKADADAVATVLISTLEGALMMTKLYKDSIYMERAIDHLKTYIESLRVPV</sequence>
<dbReference type="Proteomes" id="UP001596002">
    <property type="component" value="Unassembled WGS sequence"/>
</dbReference>
<dbReference type="InterPro" id="IPR036271">
    <property type="entry name" value="Tet_transcr_reg_TetR-rel_C_sf"/>
</dbReference>
<evidence type="ECO:0000256" key="2">
    <source>
        <dbReference type="ARBA" id="ARBA00023125"/>
    </source>
</evidence>
<dbReference type="PANTHER" id="PTHR47506:SF3">
    <property type="entry name" value="HTH-TYPE TRANSCRIPTIONAL REGULATOR LMRA"/>
    <property type="match status" value="1"/>
</dbReference>
<keyword evidence="2 4" id="KW-0238">DNA-binding</keyword>
<evidence type="ECO:0000256" key="4">
    <source>
        <dbReference type="PROSITE-ProRule" id="PRU00335"/>
    </source>
</evidence>
<keyword evidence="7" id="KW-1185">Reference proteome</keyword>
<dbReference type="SUPFAM" id="SSF48498">
    <property type="entry name" value="Tetracyclin repressor-like, C-terminal domain"/>
    <property type="match status" value="1"/>
</dbReference>
<keyword evidence="1" id="KW-0805">Transcription regulation</keyword>
<dbReference type="Pfam" id="PF00440">
    <property type="entry name" value="TetR_N"/>
    <property type="match status" value="1"/>
</dbReference>
<accession>A0ABV9PXL1</accession>
<comment type="caution">
    <text evidence="6">The sequence shown here is derived from an EMBL/GenBank/DDBJ whole genome shotgun (WGS) entry which is preliminary data.</text>
</comment>
<gene>
    <name evidence="6" type="ORF">ACFO8Q_05200</name>
</gene>
<dbReference type="InterPro" id="IPR001647">
    <property type="entry name" value="HTH_TetR"/>
</dbReference>
<evidence type="ECO:0000313" key="7">
    <source>
        <dbReference type="Proteomes" id="UP001596002"/>
    </source>
</evidence>
<dbReference type="PANTHER" id="PTHR47506">
    <property type="entry name" value="TRANSCRIPTIONAL REGULATORY PROTEIN"/>
    <property type="match status" value="1"/>
</dbReference>
<dbReference type="SUPFAM" id="SSF46689">
    <property type="entry name" value="Homeodomain-like"/>
    <property type="match status" value="1"/>
</dbReference>
<organism evidence="6 7">
    <name type="scientific">Effusibacillus consociatus</name>
    <dbReference type="NCBI Taxonomy" id="1117041"/>
    <lineage>
        <taxon>Bacteria</taxon>
        <taxon>Bacillati</taxon>
        <taxon>Bacillota</taxon>
        <taxon>Bacilli</taxon>
        <taxon>Bacillales</taxon>
        <taxon>Alicyclobacillaceae</taxon>
        <taxon>Effusibacillus</taxon>
    </lineage>
</organism>
<evidence type="ECO:0000256" key="3">
    <source>
        <dbReference type="ARBA" id="ARBA00023163"/>
    </source>
</evidence>